<name>W7XL09_TETTS</name>
<dbReference type="Pfam" id="PF00520">
    <property type="entry name" value="Ion_trans"/>
    <property type="match status" value="1"/>
</dbReference>
<feature type="region of interest" description="Disordered" evidence="7">
    <location>
        <begin position="865"/>
        <end position="889"/>
    </location>
</feature>
<dbReference type="RefSeq" id="XP_012651938.1">
    <property type="nucleotide sequence ID" value="XM_012796484.1"/>
</dbReference>
<dbReference type="InParanoid" id="W7XL09"/>
<gene>
    <name evidence="10" type="ORF">TTHERM_000396988</name>
</gene>
<feature type="domain" description="Cyclic nucleotide-binding" evidence="9">
    <location>
        <begin position="684"/>
        <end position="752"/>
    </location>
</feature>
<dbReference type="AlphaFoldDB" id="W7XL09"/>
<keyword evidence="5" id="KW-0406">Ion transport</keyword>
<reference evidence="11" key="1">
    <citation type="journal article" date="2006" name="PLoS Biol.">
        <title>Macronuclear genome sequence of the ciliate Tetrahymena thermophila, a model eukaryote.</title>
        <authorList>
            <person name="Eisen J.A."/>
            <person name="Coyne R.S."/>
            <person name="Wu M."/>
            <person name="Wu D."/>
            <person name="Thiagarajan M."/>
            <person name="Wortman J.R."/>
            <person name="Badger J.H."/>
            <person name="Ren Q."/>
            <person name="Amedeo P."/>
            <person name="Jones K.M."/>
            <person name="Tallon L.J."/>
            <person name="Delcher A.L."/>
            <person name="Salzberg S.L."/>
            <person name="Silva J.C."/>
            <person name="Haas B.J."/>
            <person name="Majoros W.H."/>
            <person name="Farzad M."/>
            <person name="Carlton J.M."/>
            <person name="Smith R.K. Jr."/>
            <person name="Garg J."/>
            <person name="Pearlman R.E."/>
            <person name="Karrer K.M."/>
            <person name="Sun L."/>
            <person name="Manning G."/>
            <person name="Elde N.C."/>
            <person name="Turkewitz A.P."/>
            <person name="Asai D.J."/>
            <person name="Wilkes D.E."/>
            <person name="Wang Y."/>
            <person name="Cai H."/>
            <person name="Collins K."/>
            <person name="Stewart B.A."/>
            <person name="Lee S.R."/>
            <person name="Wilamowska K."/>
            <person name="Weinberg Z."/>
            <person name="Ruzzo W.L."/>
            <person name="Wloga D."/>
            <person name="Gaertig J."/>
            <person name="Frankel J."/>
            <person name="Tsao C.-C."/>
            <person name="Gorovsky M.A."/>
            <person name="Keeling P.J."/>
            <person name="Waller R.F."/>
            <person name="Patron N.J."/>
            <person name="Cherry J.M."/>
            <person name="Stover N.A."/>
            <person name="Krieger C.J."/>
            <person name="del Toro C."/>
            <person name="Ryder H.F."/>
            <person name="Williamson S.C."/>
            <person name="Barbeau R.A."/>
            <person name="Hamilton E.P."/>
            <person name="Orias E."/>
        </authorList>
    </citation>
    <scope>NUCLEOTIDE SEQUENCE [LARGE SCALE GENOMIC DNA]</scope>
    <source>
        <strain evidence="11">SB210</strain>
    </source>
</reference>
<dbReference type="Proteomes" id="UP000009168">
    <property type="component" value="Unassembled WGS sequence"/>
</dbReference>
<feature type="transmembrane region" description="Helical" evidence="8">
    <location>
        <begin position="537"/>
        <end position="561"/>
    </location>
</feature>
<dbReference type="InterPro" id="IPR051413">
    <property type="entry name" value="K/Na_HCN_channel"/>
</dbReference>
<dbReference type="PANTHER" id="PTHR45689:SF5">
    <property type="entry name" value="I[[H]] CHANNEL, ISOFORM E"/>
    <property type="match status" value="1"/>
</dbReference>
<dbReference type="SUPFAM" id="SSF81324">
    <property type="entry name" value="Voltage-gated potassium channels"/>
    <property type="match status" value="1"/>
</dbReference>
<dbReference type="InterPro" id="IPR018490">
    <property type="entry name" value="cNMP-bd_dom_sf"/>
</dbReference>
<feature type="transmembrane region" description="Helical" evidence="8">
    <location>
        <begin position="508"/>
        <end position="525"/>
    </location>
</feature>
<dbReference type="PANTHER" id="PTHR45689">
    <property type="entry name" value="I[[H]] CHANNEL, ISOFORM E"/>
    <property type="match status" value="1"/>
</dbReference>
<dbReference type="GO" id="GO:0003254">
    <property type="term" value="P:regulation of membrane depolarization"/>
    <property type="evidence" value="ECO:0007669"/>
    <property type="project" value="TreeGrafter"/>
</dbReference>
<dbReference type="InterPro" id="IPR014710">
    <property type="entry name" value="RmlC-like_jellyroll"/>
</dbReference>
<dbReference type="GO" id="GO:0035725">
    <property type="term" value="P:sodium ion transmembrane transport"/>
    <property type="evidence" value="ECO:0007669"/>
    <property type="project" value="TreeGrafter"/>
</dbReference>
<evidence type="ECO:0000256" key="7">
    <source>
        <dbReference type="SAM" id="MobiDB-lite"/>
    </source>
</evidence>
<protein>
    <submittedName>
        <fullName evidence="10">Cation channel family protein</fullName>
    </submittedName>
</protein>
<evidence type="ECO:0000313" key="11">
    <source>
        <dbReference type="Proteomes" id="UP000009168"/>
    </source>
</evidence>
<dbReference type="KEGG" id="tet:TTHERM_000396988"/>
<dbReference type="Gene3D" id="2.60.120.10">
    <property type="entry name" value="Jelly Rolls"/>
    <property type="match status" value="1"/>
</dbReference>
<dbReference type="SUPFAM" id="SSF51206">
    <property type="entry name" value="cAMP-binding domain-like"/>
    <property type="match status" value="1"/>
</dbReference>
<evidence type="ECO:0000256" key="2">
    <source>
        <dbReference type="ARBA" id="ARBA00022448"/>
    </source>
</evidence>
<evidence type="ECO:0000256" key="3">
    <source>
        <dbReference type="ARBA" id="ARBA00022692"/>
    </source>
</evidence>
<keyword evidence="2" id="KW-0813">Transport</keyword>
<proteinExistence type="predicted"/>
<dbReference type="GeneID" id="24438744"/>
<feature type="transmembrane region" description="Helical" evidence="8">
    <location>
        <begin position="361"/>
        <end position="379"/>
    </location>
</feature>
<dbReference type="OrthoDB" id="444079at2759"/>
<accession>W7XL09</accession>
<dbReference type="eggNOG" id="KOG0498">
    <property type="taxonomic scope" value="Eukaryota"/>
</dbReference>
<keyword evidence="4 8" id="KW-1133">Transmembrane helix</keyword>
<feature type="transmembrane region" description="Helical" evidence="8">
    <location>
        <begin position="293"/>
        <end position="318"/>
    </location>
</feature>
<evidence type="ECO:0000256" key="8">
    <source>
        <dbReference type="SAM" id="Phobius"/>
    </source>
</evidence>
<evidence type="ECO:0000256" key="4">
    <source>
        <dbReference type="ARBA" id="ARBA00022989"/>
    </source>
</evidence>
<dbReference type="InterPro" id="IPR005821">
    <property type="entry name" value="Ion_trans_dom"/>
</dbReference>
<feature type="transmembrane region" description="Helical" evidence="8">
    <location>
        <begin position="455"/>
        <end position="482"/>
    </location>
</feature>
<organism evidence="10 11">
    <name type="scientific">Tetrahymena thermophila (strain SB210)</name>
    <dbReference type="NCBI Taxonomy" id="312017"/>
    <lineage>
        <taxon>Eukaryota</taxon>
        <taxon>Sar</taxon>
        <taxon>Alveolata</taxon>
        <taxon>Ciliophora</taxon>
        <taxon>Intramacronucleata</taxon>
        <taxon>Oligohymenophorea</taxon>
        <taxon>Hymenostomatida</taxon>
        <taxon>Tetrahymenina</taxon>
        <taxon>Tetrahymenidae</taxon>
        <taxon>Tetrahymena</taxon>
    </lineage>
</organism>
<evidence type="ECO:0000259" key="9">
    <source>
        <dbReference type="PROSITE" id="PS50042"/>
    </source>
</evidence>
<dbReference type="Gene3D" id="1.10.287.70">
    <property type="match status" value="1"/>
</dbReference>
<dbReference type="EMBL" id="GG662770">
    <property type="protein sequence ID" value="EWS75469.1"/>
    <property type="molecule type" value="Genomic_DNA"/>
</dbReference>
<dbReference type="InterPro" id="IPR000595">
    <property type="entry name" value="cNMP-bd_dom"/>
</dbReference>
<evidence type="ECO:0000256" key="6">
    <source>
        <dbReference type="ARBA" id="ARBA00023136"/>
    </source>
</evidence>
<keyword evidence="11" id="KW-1185">Reference proteome</keyword>
<feature type="compositionally biased region" description="Low complexity" evidence="7">
    <location>
        <begin position="865"/>
        <end position="875"/>
    </location>
</feature>
<dbReference type="GO" id="GO:0098855">
    <property type="term" value="C:HCN channel complex"/>
    <property type="evidence" value="ECO:0007669"/>
    <property type="project" value="TreeGrafter"/>
</dbReference>
<evidence type="ECO:0000313" key="10">
    <source>
        <dbReference type="EMBL" id="EWS75469.1"/>
    </source>
</evidence>
<feature type="transmembrane region" description="Helical" evidence="8">
    <location>
        <begin position="411"/>
        <end position="435"/>
    </location>
</feature>
<sequence>MKGQILKQSNCKLNEHSEITTLQDYSNPYYQFKILQLQQQNQNLGEQSQSLIHFPSQTLVNQDIRLDANIRNGVNSEMCNLQNKNSKSCANNSFSYKQQESQCFEQNSKLTNENQDTCCYLSKTDQQVHQENKIQFLQSSFCERQSLFSVNQASSMLAKQEKNKVVNFLIPLDSKEVNKSEQKQKGGFKKRNNLLTRDNNAQKQVWRKKWLQILALVSKMKKAAYQSSLFFRPQCLREIQIRLINDLSSNQVHQNELTQLDKYNLGRLFTYSNFQGIMSFKNYRKTLKFIIKYFGFLITAYDFLINQIQMIGICIFKFFPLFHNLSTSYILWEALNSTASLILFVYLPYEYCFSLTRGQFFQYYINYFCTIIFSIDIFVKFNTVSTEQGNPVEQHMQIFTSYIRSTFFIDLISFLSLNHNIFGFDGLYFVFFLRIFQPFRILELFREQFLLKTKIFGVISLIYLLAQVIYFAHLFTCLWNYVGLLELKSNTGWIVAYNYQTESVASRYIYTFYYAVVTMTTIGYGDFTAQTQLEKLLMIFIAFFSCGIFGYTINSIGNILYDFKQKRDLYLQELAKINKYFKQNNVELGLQCRAKKYIQYIYSDQYSDQSCSIKSLSSLSVYLQKEIQQDVYIKMLKKVPIFREIASEQIFNELALLMKEKIVCHDQIITNQEEDEEEENEQFIYFVNDGTILEYCQHDSQTQIKDIQKFKYGQYFGLVQFMSGDTNRKLKYKSIGVSSILQLSCSNLRDVLKKYDLEYQKFCHILDQVRFQNKFQKINSYCFSCQQKNHRIEECPYLFYEGKKSIILRQYLKECDYKIKNFERKKQEKSLNSLISQAYVSQLADKYFLQNMPCFSMWYQSQESETSQESSSNSDQETENESKESSLIEKNQLEAERKVYSEQKLGECKKIGSLIDDQQLQLRDRKLSLQVQKNVNNLHDYGEVNSSNLSNMKKVNSGINPSKIFQEDEGSIILEENLNIQGNKNKRNRSQKNVNTKDSNLNIFNLQEYDQYGNALSETKIQTNQKIEIQQAQSLQIQKQTNKYQEIFKNIEFMLANHPPLYCLNQNCQICFQTENNIQNIIKELFISEKYTPNQKTYQNFENQKMKSILQLTKQRTAFIQSQNNMKTQNFSYKNLNNHQFLGKRGSKYIQGLFQQPFIYDFDKMRNFQFYFVDGNYQAVLDRYQITQKHKIFYQEQKLFISQHSTKFNQRIN</sequence>
<dbReference type="PROSITE" id="PS50042">
    <property type="entry name" value="CNMP_BINDING_3"/>
    <property type="match status" value="1"/>
</dbReference>
<dbReference type="GO" id="GO:0005249">
    <property type="term" value="F:voltage-gated potassium channel activity"/>
    <property type="evidence" value="ECO:0007669"/>
    <property type="project" value="TreeGrafter"/>
</dbReference>
<evidence type="ECO:0000256" key="1">
    <source>
        <dbReference type="ARBA" id="ARBA00004141"/>
    </source>
</evidence>
<keyword evidence="3 8" id="KW-0812">Transmembrane</keyword>
<feature type="compositionally biased region" description="Basic and acidic residues" evidence="7">
    <location>
        <begin position="880"/>
        <end position="889"/>
    </location>
</feature>
<evidence type="ECO:0000256" key="5">
    <source>
        <dbReference type="ARBA" id="ARBA00023065"/>
    </source>
</evidence>
<feature type="transmembrane region" description="Helical" evidence="8">
    <location>
        <begin position="330"/>
        <end position="349"/>
    </location>
</feature>
<keyword evidence="6 8" id="KW-0472">Membrane</keyword>
<comment type="subcellular location">
    <subcellularLocation>
        <location evidence="1">Membrane</location>
        <topology evidence="1">Multi-pass membrane protein</topology>
    </subcellularLocation>
</comment>